<dbReference type="Proteomes" id="UP000070096">
    <property type="component" value="Unassembled WGS sequence"/>
</dbReference>
<organism evidence="4 5">
    <name type="scientific">Streptococcus gordonii</name>
    <dbReference type="NCBI Taxonomy" id="1302"/>
    <lineage>
        <taxon>Bacteria</taxon>
        <taxon>Bacillati</taxon>
        <taxon>Bacillota</taxon>
        <taxon>Bacilli</taxon>
        <taxon>Lactobacillales</taxon>
        <taxon>Streptococcaceae</taxon>
        <taxon>Streptococcus</taxon>
    </lineage>
</organism>
<evidence type="ECO:0000313" key="5">
    <source>
        <dbReference type="Proteomes" id="UP000070096"/>
    </source>
</evidence>
<dbReference type="PANTHER" id="PTHR11124">
    <property type="entry name" value="VACUOLAR SORTING PROTEIN VPS29"/>
    <property type="match status" value="1"/>
</dbReference>
<dbReference type="InterPro" id="IPR041802">
    <property type="entry name" value="MPP_YfcE"/>
</dbReference>
<dbReference type="GO" id="GO:0016787">
    <property type="term" value="F:hydrolase activity"/>
    <property type="evidence" value="ECO:0007669"/>
    <property type="project" value="UniProtKB-UniRule"/>
</dbReference>
<dbReference type="EMBL" id="LQRC01000002">
    <property type="protein sequence ID" value="KXT75012.1"/>
    <property type="molecule type" value="Genomic_DNA"/>
</dbReference>
<protein>
    <recommendedName>
        <fullName evidence="2">Phosphoesterase</fullName>
        <ecNumber evidence="2">3.1.4.-</ecNumber>
    </recommendedName>
</protein>
<dbReference type="AlphaFoldDB" id="A0A139NGJ2"/>
<dbReference type="Gene3D" id="3.60.21.10">
    <property type="match status" value="1"/>
</dbReference>
<comment type="cofactor">
    <cofactor evidence="2">
        <name>a divalent metal cation</name>
        <dbReference type="ChEBI" id="CHEBI:60240"/>
    </cofactor>
</comment>
<gene>
    <name evidence="4" type="ORF">SGODD07_00027</name>
</gene>
<proteinExistence type="inferred from homology"/>
<dbReference type="Pfam" id="PF12850">
    <property type="entry name" value="Metallophos_2"/>
    <property type="match status" value="1"/>
</dbReference>
<dbReference type="NCBIfam" id="TIGR00040">
    <property type="entry name" value="yfcE"/>
    <property type="match status" value="1"/>
</dbReference>
<comment type="caution">
    <text evidence="4">The sequence shown here is derived from an EMBL/GenBank/DDBJ whole genome shotgun (WGS) entry which is preliminary data.</text>
</comment>
<dbReference type="InterPro" id="IPR029052">
    <property type="entry name" value="Metallo-depent_PP-like"/>
</dbReference>
<evidence type="ECO:0000313" key="4">
    <source>
        <dbReference type="EMBL" id="KXT75012.1"/>
    </source>
</evidence>
<reference evidence="4 5" key="1">
    <citation type="submission" date="2016-01" db="EMBL/GenBank/DDBJ databases">
        <title>Highly variable Streptococcus oralis are common among viridans streptococci isolated from primates.</title>
        <authorList>
            <person name="Denapaite D."/>
            <person name="Rieger M."/>
            <person name="Koendgen S."/>
            <person name="Brueckner R."/>
            <person name="Ochigava I."/>
            <person name="Kappeler P."/>
            <person name="Maetz-Rensing K."/>
            <person name="Leendertz F."/>
            <person name="Hakenbeck R."/>
        </authorList>
    </citation>
    <scope>NUCLEOTIDE SEQUENCE [LARGE SCALE GENOMIC DNA]</scope>
    <source>
        <strain evidence="4 5">DD07</strain>
    </source>
</reference>
<dbReference type="EC" id="3.1.4.-" evidence="2"/>
<dbReference type="InterPro" id="IPR024654">
    <property type="entry name" value="Calcineurin-like_PHP_lpxH"/>
</dbReference>
<sequence length="173" mass="19921">MAKQTIIVMSDSHGDRAIVEEIKNYYLGKVDGIFHNGDSELLSDDPVWEGIHVVAGNMDFYDGYLDRLVTDLNGTRIAQAHGHLFQINFSFQKLDLWAQEENADICLYGHLHIPDAWMEGKTLFLNPGSISQPRGLITERLYAKVEIEEDRFKVDYFTRQHQLYPSLSKEFAR</sequence>
<accession>A0A139NGJ2</accession>
<dbReference type="InterPro" id="IPR000979">
    <property type="entry name" value="Phosphodiesterase_MJ0936/Vps29"/>
</dbReference>
<comment type="similarity">
    <text evidence="1 2">Belongs to the metallophosphoesterase superfamily. YfcE family.</text>
</comment>
<dbReference type="CDD" id="cd00841">
    <property type="entry name" value="MPP_YfcE"/>
    <property type="match status" value="1"/>
</dbReference>
<name>A0A139NGJ2_STRGN</name>
<evidence type="ECO:0000256" key="2">
    <source>
        <dbReference type="RuleBase" id="RU362039"/>
    </source>
</evidence>
<keyword evidence="2" id="KW-0479">Metal-binding</keyword>
<evidence type="ECO:0000259" key="3">
    <source>
        <dbReference type="Pfam" id="PF12850"/>
    </source>
</evidence>
<dbReference type="SUPFAM" id="SSF56300">
    <property type="entry name" value="Metallo-dependent phosphatases"/>
    <property type="match status" value="1"/>
</dbReference>
<dbReference type="GO" id="GO:0046872">
    <property type="term" value="F:metal ion binding"/>
    <property type="evidence" value="ECO:0007669"/>
    <property type="project" value="UniProtKB-KW"/>
</dbReference>
<dbReference type="PATRIC" id="fig|1302.21.peg.28"/>
<feature type="domain" description="Calcineurin-like phosphoesterase" evidence="3">
    <location>
        <begin position="6"/>
        <end position="149"/>
    </location>
</feature>
<evidence type="ECO:0000256" key="1">
    <source>
        <dbReference type="ARBA" id="ARBA00008950"/>
    </source>
</evidence>